<reference evidence="2 4" key="3">
    <citation type="journal article" date="2016" name="Biotechnol. Bioeng.">
        <title>Traits of selected Clostridium strains for syngas fermentation to ethanol.</title>
        <authorList>
            <person name="Martin M.E."/>
            <person name="Richter H."/>
            <person name="Saha S."/>
            <person name="Angenent L.T."/>
        </authorList>
    </citation>
    <scope>NUCLEOTIDE SEQUENCE [LARGE SCALE GENOMIC DNA]</scope>
    <source>
        <strain evidence="2 4">PETC</strain>
    </source>
</reference>
<dbReference type="STRING" id="748727.CLJU_c16910"/>
<evidence type="ECO:0000313" key="1">
    <source>
        <dbReference type="EMBL" id="ADK14755.1"/>
    </source>
</evidence>
<gene>
    <name evidence="1" type="ordered locus">CLJU_c16910</name>
    <name evidence="2" type="ORF">WX45_01956</name>
</gene>
<dbReference type="RefSeq" id="WP_013238352.1">
    <property type="nucleotide sequence ID" value="NC_014328.1"/>
</dbReference>
<dbReference type="AlphaFoldDB" id="D8GU92"/>
<evidence type="ECO:0000313" key="2">
    <source>
        <dbReference type="EMBL" id="OAA84112.1"/>
    </source>
</evidence>
<dbReference type="SUPFAM" id="SSF55729">
    <property type="entry name" value="Acyl-CoA N-acyltransferases (Nat)"/>
    <property type="match status" value="1"/>
</dbReference>
<sequence>MFSENDFIELCNIISDSQEVRLYQPKVTGNDVRISQADRTNNILEAEGTVDIVFRFHNEELIISNLFLKHKGRGTGSLIIEWFVSFCKNNNIKKIFIRIVKKDNIIMDKLCKKFGFRRVDNDKDFNDYILELSKGNAFNR</sequence>
<dbReference type="Gene3D" id="3.40.630.30">
    <property type="match status" value="1"/>
</dbReference>
<dbReference type="InterPro" id="IPR016181">
    <property type="entry name" value="Acyl_CoA_acyltransferase"/>
</dbReference>
<name>D8GU92_CLOLD</name>
<reference evidence="1" key="1">
    <citation type="submission" date="2009-07" db="EMBL/GenBank/DDBJ databases">
        <authorList>
            <person name="Koepke M."/>
            <person name="Hujer S."/>
            <person name="Held C."/>
            <person name="Wiezer A."/>
            <person name="Liesegang H."/>
            <person name="Ehrenreich A."/>
            <person name="Gottschalk G."/>
            <person name="Duerre P."/>
        </authorList>
    </citation>
    <scope>NUCLEOTIDE SEQUENCE</scope>
    <source>
        <strain evidence="1">DSM 13528</strain>
    </source>
</reference>
<dbReference type="KEGG" id="clj:CLJU_c16910"/>
<reference evidence="1 3" key="2">
    <citation type="journal article" date="2010" name="Proc. Natl. Acad. Sci. U.S.A.">
        <title>Clostridium ljungdahlii represents a microbial production platform based on syngas.</title>
        <authorList>
            <person name="Kopke M."/>
            <person name="Held C."/>
            <person name="Hujer S."/>
            <person name="Liesegang H."/>
            <person name="Wiezer A."/>
            <person name="Wollherr A."/>
            <person name="Ehrenreich A."/>
            <person name="Liebl W."/>
            <person name="Gottschalk G."/>
            <person name="Durre P."/>
        </authorList>
    </citation>
    <scope>NUCLEOTIDE SEQUENCE [LARGE SCALE GENOMIC DNA]</scope>
    <source>
        <strain evidence="3">ATCC 55383 / DSM 13528 / PETC</strain>
        <strain evidence="1">DSM 13528</strain>
    </source>
</reference>
<evidence type="ECO:0008006" key="5">
    <source>
        <dbReference type="Google" id="ProtNLM"/>
    </source>
</evidence>
<evidence type="ECO:0000313" key="3">
    <source>
        <dbReference type="Proteomes" id="UP000001656"/>
    </source>
</evidence>
<accession>D8GU92</accession>
<dbReference type="Proteomes" id="UP000077020">
    <property type="component" value="Unassembled WGS sequence"/>
</dbReference>
<proteinExistence type="predicted"/>
<protein>
    <recommendedName>
        <fullName evidence="5">N-acetyltransferase domain-containing protein</fullName>
    </recommendedName>
</protein>
<dbReference type="EMBL" id="CP001666">
    <property type="protein sequence ID" value="ADK14755.1"/>
    <property type="molecule type" value="Genomic_DNA"/>
</dbReference>
<organism evidence="1 3">
    <name type="scientific">Clostridium ljungdahlii (strain ATCC 55383 / DSM 13528 / PETC)</name>
    <dbReference type="NCBI Taxonomy" id="748727"/>
    <lineage>
        <taxon>Bacteria</taxon>
        <taxon>Bacillati</taxon>
        <taxon>Bacillota</taxon>
        <taxon>Clostridia</taxon>
        <taxon>Eubacteriales</taxon>
        <taxon>Clostridiaceae</taxon>
        <taxon>Clostridium</taxon>
    </lineage>
</organism>
<dbReference type="Proteomes" id="UP000001656">
    <property type="component" value="Chromosome"/>
</dbReference>
<evidence type="ECO:0000313" key="4">
    <source>
        <dbReference type="Proteomes" id="UP000077020"/>
    </source>
</evidence>
<keyword evidence="4" id="KW-1185">Reference proteome</keyword>
<dbReference type="PATRIC" id="fig|748727.19.peg.2360"/>
<dbReference type="HOGENOM" id="CLU_1831670_0_0_9"/>
<dbReference type="EMBL" id="LITS01000029">
    <property type="protein sequence ID" value="OAA84112.1"/>
    <property type="molecule type" value="Genomic_DNA"/>
</dbReference>